<evidence type="ECO:0000256" key="9">
    <source>
        <dbReference type="ARBA" id="ARBA00023065"/>
    </source>
</evidence>
<dbReference type="InterPro" id="IPR003715">
    <property type="entry name" value="Poly_export_N"/>
</dbReference>
<evidence type="ECO:0000256" key="12">
    <source>
        <dbReference type="ARBA" id="ARBA00023139"/>
    </source>
</evidence>
<dbReference type="PROSITE" id="PS51257">
    <property type="entry name" value="PROKAR_LIPOPROTEIN"/>
    <property type="match status" value="1"/>
</dbReference>
<evidence type="ECO:0000256" key="14">
    <source>
        <dbReference type="ARBA" id="ARBA00023288"/>
    </source>
</evidence>
<keyword evidence="6" id="KW-0812">Transmembrane</keyword>
<evidence type="ECO:0000259" key="16">
    <source>
        <dbReference type="Pfam" id="PF02563"/>
    </source>
</evidence>
<gene>
    <name evidence="18" type="ORF">FHP24_03385</name>
</gene>
<keyword evidence="10" id="KW-0626">Porin</keyword>
<dbReference type="GO" id="GO:0009279">
    <property type="term" value="C:cell outer membrane"/>
    <property type="evidence" value="ECO:0007669"/>
    <property type="project" value="UniProtKB-SubCell"/>
</dbReference>
<proteinExistence type="inferred from homology"/>
<dbReference type="GO" id="GO:0006811">
    <property type="term" value="P:monoatomic ion transport"/>
    <property type="evidence" value="ECO:0007669"/>
    <property type="project" value="UniProtKB-KW"/>
</dbReference>
<dbReference type="PANTHER" id="PTHR33619:SF3">
    <property type="entry name" value="POLYSACCHARIDE EXPORT PROTEIN GFCE-RELATED"/>
    <property type="match status" value="1"/>
</dbReference>
<evidence type="ECO:0000256" key="7">
    <source>
        <dbReference type="ARBA" id="ARBA00022729"/>
    </source>
</evidence>
<evidence type="ECO:0000256" key="8">
    <source>
        <dbReference type="ARBA" id="ARBA00023047"/>
    </source>
</evidence>
<dbReference type="Gene3D" id="3.10.560.10">
    <property type="entry name" value="Outer membrane lipoprotein wza domain like"/>
    <property type="match status" value="2"/>
</dbReference>
<keyword evidence="11" id="KW-0472">Membrane</keyword>
<comment type="caution">
    <text evidence="18">The sequence shown here is derived from an EMBL/GenBank/DDBJ whole genome shotgun (WGS) entry which is preliminary data.</text>
</comment>
<keyword evidence="14" id="KW-0449">Lipoprotein</keyword>
<keyword evidence="8" id="KW-0625">Polysaccharide transport</keyword>
<evidence type="ECO:0000256" key="3">
    <source>
        <dbReference type="ARBA" id="ARBA00022448"/>
    </source>
</evidence>
<keyword evidence="13" id="KW-0998">Cell outer membrane</keyword>
<evidence type="ECO:0000313" key="19">
    <source>
        <dbReference type="Proteomes" id="UP000311605"/>
    </source>
</evidence>
<dbReference type="Proteomes" id="UP000311605">
    <property type="component" value="Unassembled WGS sequence"/>
</dbReference>
<evidence type="ECO:0000256" key="4">
    <source>
        <dbReference type="ARBA" id="ARBA00022452"/>
    </source>
</evidence>
<evidence type="ECO:0000313" key="18">
    <source>
        <dbReference type="EMBL" id="TNM65331.1"/>
    </source>
</evidence>
<sequence length="398" mass="42108">MRSLNLSILLAATALTGCTAMSASGPSARSIDSEASVKVAPAKDKAKSGVDYALVDISSTVLKYVPNVGAEGLSEGFGGGRGPIPTLPLGAGDVVQVAIFESQAGGLFIPGDAGSRPGNYITLPAQTIDRQGFISVPYAGKVPAAGKTTEQVRVDIEDRLANRAIEPQVVISIVSGVSAQVAVLGDVNTPSKIQITEAGDRILDVISKAGGLSASGEESYITLQRRGRSARVRYNMLVDKPSENIYVIPGDTLLIDRERRTYTAFGASGLNGRFDFEESNLTLSEALAKSGGLLDSRADPGQIFLYRVVTKDFLRNLGVDTSKFPTNDVPVIFRANLRDPSMFFAATKFPMQDKDVLYVTNSDAAELSKFFDLLNTTPAGTANLTGNALSTKDAIRSF</sequence>
<evidence type="ECO:0000256" key="15">
    <source>
        <dbReference type="SAM" id="SignalP"/>
    </source>
</evidence>
<feature type="domain" description="Polysaccharide export protein N-terminal" evidence="16">
    <location>
        <begin position="88"/>
        <end position="173"/>
    </location>
</feature>
<dbReference type="GO" id="GO:0015159">
    <property type="term" value="F:polysaccharide transmembrane transporter activity"/>
    <property type="evidence" value="ECO:0007669"/>
    <property type="project" value="InterPro"/>
</dbReference>
<comment type="subcellular location">
    <subcellularLocation>
        <location evidence="1">Cell outer membrane</location>
        <topology evidence="1">Multi-pass membrane protein</topology>
    </subcellularLocation>
</comment>
<keyword evidence="7 15" id="KW-0732">Signal</keyword>
<dbReference type="GO" id="GO:0046930">
    <property type="term" value="C:pore complex"/>
    <property type="evidence" value="ECO:0007669"/>
    <property type="project" value="UniProtKB-KW"/>
</dbReference>
<comment type="similarity">
    <text evidence="2">Belongs to the BexD/CtrA/VexA family.</text>
</comment>
<evidence type="ECO:0000256" key="6">
    <source>
        <dbReference type="ARBA" id="ARBA00022692"/>
    </source>
</evidence>
<evidence type="ECO:0000256" key="13">
    <source>
        <dbReference type="ARBA" id="ARBA00023237"/>
    </source>
</evidence>
<name>A0A5C4XQU9_9HYPH</name>
<keyword evidence="12" id="KW-0564">Palmitate</keyword>
<feature type="chain" id="PRO_5022803554" evidence="15">
    <location>
        <begin position="23"/>
        <end position="398"/>
    </location>
</feature>
<dbReference type="Pfam" id="PF02563">
    <property type="entry name" value="Poly_export"/>
    <property type="match status" value="1"/>
</dbReference>
<dbReference type="GO" id="GO:0015288">
    <property type="term" value="F:porin activity"/>
    <property type="evidence" value="ECO:0007669"/>
    <property type="project" value="UniProtKB-KW"/>
</dbReference>
<keyword evidence="4" id="KW-1134">Transmembrane beta strand</keyword>
<evidence type="ECO:0000256" key="10">
    <source>
        <dbReference type="ARBA" id="ARBA00023114"/>
    </source>
</evidence>
<accession>A0A5C4XQU9</accession>
<dbReference type="PANTHER" id="PTHR33619">
    <property type="entry name" value="POLYSACCHARIDE EXPORT PROTEIN GFCE-RELATED"/>
    <property type="match status" value="1"/>
</dbReference>
<dbReference type="Gene3D" id="3.30.1950.10">
    <property type="entry name" value="wza like domain"/>
    <property type="match status" value="1"/>
</dbReference>
<evidence type="ECO:0000256" key="1">
    <source>
        <dbReference type="ARBA" id="ARBA00004571"/>
    </source>
</evidence>
<dbReference type="InterPro" id="IPR049712">
    <property type="entry name" value="Poly_export"/>
</dbReference>
<evidence type="ECO:0000259" key="17">
    <source>
        <dbReference type="Pfam" id="PF22461"/>
    </source>
</evidence>
<dbReference type="RefSeq" id="WP_139672846.1">
    <property type="nucleotide sequence ID" value="NZ_VDMN01000001.1"/>
</dbReference>
<evidence type="ECO:0000256" key="5">
    <source>
        <dbReference type="ARBA" id="ARBA00022597"/>
    </source>
</evidence>
<dbReference type="AlphaFoldDB" id="A0A5C4XQU9"/>
<feature type="domain" description="SLBB" evidence="17">
    <location>
        <begin position="180"/>
        <end position="237"/>
    </location>
</feature>
<keyword evidence="5" id="KW-0762">Sugar transport</keyword>
<organism evidence="18 19">
    <name type="scientific">Aliirhizobium smilacinae</name>
    <dbReference type="NCBI Taxonomy" id="1395944"/>
    <lineage>
        <taxon>Bacteria</taxon>
        <taxon>Pseudomonadati</taxon>
        <taxon>Pseudomonadota</taxon>
        <taxon>Alphaproteobacteria</taxon>
        <taxon>Hyphomicrobiales</taxon>
        <taxon>Rhizobiaceae</taxon>
        <taxon>Aliirhizobium</taxon>
    </lineage>
</organism>
<evidence type="ECO:0000256" key="11">
    <source>
        <dbReference type="ARBA" id="ARBA00023136"/>
    </source>
</evidence>
<dbReference type="Pfam" id="PF22461">
    <property type="entry name" value="SLBB_2"/>
    <property type="match status" value="1"/>
</dbReference>
<dbReference type="EMBL" id="VDMN01000001">
    <property type="protein sequence ID" value="TNM65331.1"/>
    <property type="molecule type" value="Genomic_DNA"/>
</dbReference>
<reference evidence="18 19" key="1">
    <citation type="submission" date="2019-06" db="EMBL/GenBank/DDBJ databases">
        <title>The draft genome of Rhizobium smilacinae PTYR-5.</title>
        <authorList>
            <person name="Liu L."/>
            <person name="Li L."/>
            <person name="Zhang X."/>
        </authorList>
    </citation>
    <scope>NUCLEOTIDE SEQUENCE [LARGE SCALE GENOMIC DNA]</scope>
    <source>
        <strain evidence="18 19">PTYR-5</strain>
    </source>
</reference>
<feature type="signal peptide" evidence="15">
    <location>
        <begin position="1"/>
        <end position="22"/>
    </location>
</feature>
<evidence type="ECO:0000256" key="2">
    <source>
        <dbReference type="ARBA" id="ARBA00009450"/>
    </source>
</evidence>
<keyword evidence="19" id="KW-1185">Reference proteome</keyword>
<dbReference type="InterPro" id="IPR054765">
    <property type="entry name" value="SLBB_dom"/>
</dbReference>
<dbReference type="OrthoDB" id="7198507at2"/>
<keyword evidence="9" id="KW-0406">Ion transport</keyword>
<keyword evidence="3" id="KW-0813">Transport</keyword>
<protein>
    <submittedName>
        <fullName evidence="18">Polysaccharide export protein</fullName>
    </submittedName>
</protein>